<dbReference type="Proteomes" id="UP001328107">
    <property type="component" value="Unassembled WGS sequence"/>
</dbReference>
<feature type="non-terminal residue" evidence="1">
    <location>
        <position position="1"/>
    </location>
</feature>
<keyword evidence="2" id="KW-1185">Reference proteome</keyword>
<evidence type="ECO:0000313" key="1">
    <source>
        <dbReference type="EMBL" id="GMR56065.1"/>
    </source>
</evidence>
<gene>
    <name evidence="1" type="ORF">PMAYCL1PPCAC_26260</name>
</gene>
<comment type="caution">
    <text evidence="1">The sequence shown here is derived from an EMBL/GenBank/DDBJ whole genome shotgun (WGS) entry which is preliminary data.</text>
</comment>
<organism evidence="1 2">
    <name type="scientific">Pristionchus mayeri</name>
    <dbReference type="NCBI Taxonomy" id="1317129"/>
    <lineage>
        <taxon>Eukaryota</taxon>
        <taxon>Metazoa</taxon>
        <taxon>Ecdysozoa</taxon>
        <taxon>Nematoda</taxon>
        <taxon>Chromadorea</taxon>
        <taxon>Rhabditida</taxon>
        <taxon>Rhabditina</taxon>
        <taxon>Diplogasteromorpha</taxon>
        <taxon>Diplogasteroidea</taxon>
        <taxon>Neodiplogasteridae</taxon>
        <taxon>Pristionchus</taxon>
    </lineage>
</organism>
<sequence length="79" mass="8356">ITTLGSLSQSSSLTGCTPPCPSYFNHLDGLSTQPFPFGVVSHASFSNPEHCEPPDPSTLMPCQTYVAFLQQGATQPVLS</sequence>
<reference evidence="2" key="1">
    <citation type="submission" date="2022-10" db="EMBL/GenBank/DDBJ databases">
        <title>Genome assembly of Pristionchus species.</title>
        <authorList>
            <person name="Yoshida K."/>
            <person name="Sommer R.J."/>
        </authorList>
    </citation>
    <scope>NUCLEOTIDE SEQUENCE [LARGE SCALE GENOMIC DNA]</scope>
    <source>
        <strain evidence="2">RS5460</strain>
    </source>
</reference>
<dbReference type="AlphaFoldDB" id="A0AAN5D5H4"/>
<name>A0AAN5D5H4_9BILA</name>
<proteinExistence type="predicted"/>
<accession>A0AAN5D5H4</accession>
<evidence type="ECO:0000313" key="2">
    <source>
        <dbReference type="Proteomes" id="UP001328107"/>
    </source>
</evidence>
<dbReference type="EMBL" id="BTRK01000005">
    <property type="protein sequence ID" value="GMR56065.1"/>
    <property type="molecule type" value="Genomic_DNA"/>
</dbReference>
<protein>
    <submittedName>
        <fullName evidence="1">Uncharacterized protein</fullName>
    </submittedName>
</protein>